<dbReference type="Proteomes" id="UP000265520">
    <property type="component" value="Unassembled WGS sequence"/>
</dbReference>
<evidence type="ECO:0000313" key="1">
    <source>
        <dbReference type="EMBL" id="MCI80553.1"/>
    </source>
</evidence>
<feature type="non-terminal residue" evidence="1">
    <location>
        <position position="38"/>
    </location>
</feature>
<proteinExistence type="predicted"/>
<organism evidence="1 2">
    <name type="scientific">Trifolium medium</name>
    <dbReference type="NCBI Taxonomy" id="97028"/>
    <lineage>
        <taxon>Eukaryota</taxon>
        <taxon>Viridiplantae</taxon>
        <taxon>Streptophyta</taxon>
        <taxon>Embryophyta</taxon>
        <taxon>Tracheophyta</taxon>
        <taxon>Spermatophyta</taxon>
        <taxon>Magnoliopsida</taxon>
        <taxon>eudicotyledons</taxon>
        <taxon>Gunneridae</taxon>
        <taxon>Pentapetalae</taxon>
        <taxon>rosids</taxon>
        <taxon>fabids</taxon>
        <taxon>Fabales</taxon>
        <taxon>Fabaceae</taxon>
        <taxon>Papilionoideae</taxon>
        <taxon>50 kb inversion clade</taxon>
        <taxon>NPAAA clade</taxon>
        <taxon>Hologalegina</taxon>
        <taxon>IRL clade</taxon>
        <taxon>Trifolieae</taxon>
        <taxon>Trifolium</taxon>
    </lineage>
</organism>
<sequence>MSRLGKIDGRVGAIRVTQGVMGMKLFRWHTGIGRHGCK</sequence>
<name>A0A392UZD4_9FABA</name>
<accession>A0A392UZD4</accession>
<keyword evidence="2" id="KW-1185">Reference proteome</keyword>
<comment type="caution">
    <text evidence="1">The sequence shown here is derived from an EMBL/GenBank/DDBJ whole genome shotgun (WGS) entry which is preliminary data.</text>
</comment>
<dbReference type="EMBL" id="LXQA010998449">
    <property type="protein sequence ID" value="MCI80553.1"/>
    <property type="molecule type" value="Genomic_DNA"/>
</dbReference>
<evidence type="ECO:0000313" key="2">
    <source>
        <dbReference type="Proteomes" id="UP000265520"/>
    </source>
</evidence>
<protein>
    <submittedName>
        <fullName evidence="1">Uncharacterized protein</fullName>
    </submittedName>
</protein>
<dbReference type="AlphaFoldDB" id="A0A392UZD4"/>
<reference evidence="1 2" key="1">
    <citation type="journal article" date="2018" name="Front. Plant Sci.">
        <title>Red Clover (Trifolium pratense) and Zigzag Clover (T. medium) - A Picture of Genomic Similarities and Differences.</title>
        <authorList>
            <person name="Dluhosova J."/>
            <person name="Istvanek J."/>
            <person name="Nedelnik J."/>
            <person name="Repkova J."/>
        </authorList>
    </citation>
    <scope>NUCLEOTIDE SEQUENCE [LARGE SCALE GENOMIC DNA]</scope>
    <source>
        <strain evidence="2">cv. 10/8</strain>
        <tissue evidence="1">Leaf</tissue>
    </source>
</reference>